<feature type="transmembrane region" description="Helical" evidence="6">
    <location>
        <begin position="79"/>
        <end position="98"/>
    </location>
</feature>
<dbReference type="InterPro" id="IPR036259">
    <property type="entry name" value="MFS_trans_sf"/>
</dbReference>
<keyword evidence="4 6" id="KW-0472">Membrane</keyword>
<feature type="transmembrane region" description="Helical" evidence="6">
    <location>
        <begin position="372"/>
        <end position="393"/>
    </location>
</feature>
<accession>G0S797</accession>
<dbReference type="Proteomes" id="UP000008066">
    <property type="component" value="Unassembled WGS sequence"/>
</dbReference>
<dbReference type="GO" id="GO:0022857">
    <property type="term" value="F:transmembrane transporter activity"/>
    <property type="evidence" value="ECO:0007669"/>
    <property type="project" value="InterPro"/>
</dbReference>
<dbReference type="EMBL" id="GL988041">
    <property type="protein sequence ID" value="EGS21741.1"/>
    <property type="molecule type" value="Genomic_DNA"/>
</dbReference>
<organism evidence="9">
    <name type="scientific">Chaetomium thermophilum (strain DSM 1495 / CBS 144.50 / IMI 039719)</name>
    <name type="common">Thermochaetoides thermophila</name>
    <dbReference type="NCBI Taxonomy" id="759272"/>
    <lineage>
        <taxon>Eukaryota</taxon>
        <taxon>Fungi</taxon>
        <taxon>Dikarya</taxon>
        <taxon>Ascomycota</taxon>
        <taxon>Pezizomycotina</taxon>
        <taxon>Sordariomycetes</taxon>
        <taxon>Sordariomycetidae</taxon>
        <taxon>Sordariales</taxon>
        <taxon>Chaetomiaceae</taxon>
        <taxon>Thermochaetoides</taxon>
    </lineage>
</organism>
<feature type="transmembrane region" description="Helical" evidence="6">
    <location>
        <begin position="197"/>
        <end position="217"/>
    </location>
</feature>
<feature type="transmembrane region" description="Helical" evidence="6">
    <location>
        <begin position="269"/>
        <end position="286"/>
    </location>
</feature>
<sequence length="545" mass="58186">MTSSGETEKPPKPTDSSSTSGSNSRSDDEPQPHLHARTFLAVVAVNLIYVAQLFALVGAGSQGQIIAGHFGRTDQVTWLTAPITILTVVLGPIVSQAADYWGRKWFLVVLSAFGAIGCLIVSRATSMSMIIAGFTVVGLAFGAQPLLHAVPSEVLPRRLRAWAQGSVMIANGIGLVAGLIVGGALNRNHNPNGWRNHYYISTAIFAAAAVICSFAYRPLPRPLETTLTFKEKISRLDWIGYILLAISLVLFCMGLSWSQNPYPWSDPHTSATFAIGLFFGLILVAYETFVKKDGMFHHGLFQINRNFAISLVCIACEGIAFFAANIYFAFQVNVLITKKVRWVTVLAFLIFVAFFVAMATTTKSTNDPVWGYAVLMGWALGMTLVTLVAAGQLAVTGELISIASGLMISVRSLGGTIGIAIYNAIFIEAMKHLGTNVAKAAIQAGLPQASVPDFIGALTSQNETALGLVEGVNPEIIGAGAGALLDTYAKGFRNVWSAAAAFVALGAILAVFLLDSTKDFNNHIDAPVEKEEDLYSASENQSTKA</sequence>
<feature type="transmembrane region" description="Helical" evidence="6">
    <location>
        <begin position="495"/>
        <end position="514"/>
    </location>
</feature>
<dbReference type="SUPFAM" id="SSF103473">
    <property type="entry name" value="MFS general substrate transporter"/>
    <property type="match status" value="1"/>
</dbReference>
<dbReference type="InterPro" id="IPR020846">
    <property type="entry name" value="MFS_dom"/>
</dbReference>
<feature type="compositionally biased region" description="Low complexity" evidence="5">
    <location>
        <begin position="15"/>
        <end position="24"/>
    </location>
</feature>
<dbReference type="OMA" id="FIVYEWR"/>
<feature type="transmembrane region" description="Helical" evidence="6">
    <location>
        <begin position="130"/>
        <end position="150"/>
    </location>
</feature>
<dbReference type="eggNOG" id="KOG0254">
    <property type="taxonomic scope" value="Eukaryota"/>
</dbReference>
<evidence type="ECO:0000313" key="9">
    <source>
        <dbReference type="Proteomes" id="UP000008066"/>
    </source>
</evidence>
<dbReference type="AlphaFoldDB" id="G0S797"/>
<feature type="domain" description="Major facilitator superfamily (MFS) profile" evidence="7">
    <location>
        <begin position="39"/>
        <end position="518"/>
    </location>
</feature>
<evidence type="ECO:0000256" key="2">
    <source>
        <dbReference type="ARBA" id="ARBA00022692"/>
    </source>
</evidence>
<keyword evidence="9" id="KW-1185">Reference proteome</keyword>
<comment type="subcellular location">
    <subcellularLocation>
        <location evidence="1">Membrane</location>
        <topology evidence="1">Multi-pass membrane protein</topology>
    </subcellularLocation>
</comment>
<feature type="transmembrane region" description="Helical" evidence="6">
    <location>
        <begin position="105"/>
        <end position="124"/>
    </location>
</feature>
<evidence type="ECO:0000256" key="5">
    <source>
        <dbReference type="SAM" id="MobiDB-lite"/>
    </source>
</evidence>
<evidence type="ECO:0000256" key="3">
    <source>
        <dbReference type="ARBA" id="ARBA00022989"/>
    </source>
</evidence>
<dbReference type="InterPro" id="IPR005829">
    <property type="entry name" value="Sugar_transporter_CS"/>
</dbReference>
<evidence type="ECO:0000259" key="7">
    <source>
        <dbReference type="PROSITE" id="PS50850"/>
    </source>
</evidence>
<dbReference type="PROSITE" id="PS00216">
    <property type="entry name" value="SUGAR_TRANSPORT_1"/>
    <property type="match status" value="1"/>
</dbReference>
<dbReference type="PANTHER" id="PTHR23501">
    <property type="entry name" value="MAJOR FACILITATOR SUPERFAMILY"/>
    <property type="match status" value="1"/>
</dbReference>
<dbReference type="Pfam" id="PF07690">
    <property type="entry name" value="MFS_1"/>
    <property type="match status" value="1"/>
</dbReference>
<name>G0S797_CHATD</name>
<feature type="region of interest" description="Disordered" evidence="5">
    <location>
        <begin position="1"/>
        <end position="31"/>
    </location>
</feature>
<feature type="transmembrane region" description="Helical" evidence="6">
    <location>
        <begin position="238"/>
        <end position="257"/>
    </location>
</feature>
<dbReference type="OrthoDB" id="4161376at2759"/>
<protein>
    <recommendedName>
        <fullName evidence="7">Major facilitator superfamily (MFS) profile domain-containing protein</fullName>
    </recommendedName>
</protein>
<keyword evidence="3 6" id="KW-1133">Transmembrane helix</keyword>
<reference evidence="8 9" key="1">
    <citation type="journal article" date="2011" name="Cell">
        <title>Insight into structure and assembly of the nuclear pore complex by utilizing the genome of a eukaryotic thermophile.</title>
        <authorList>
            <person name="Amlacher S."/>
            <person name="Sarges P."/>
            <person name="Flemming D."/>
            <person name="van Noort V."/>
            <person name="Kunze R."/>
            <person name="Devos D.P."/>
            <person name="Arumugam M."/>
            <person name="Bork P."/>
            <person name="Hurt E."/>
        </authorList>
    </citation>
    <scope>NUCLEOTIDE SEQUENCE [LARGE SCALE GENOMIC DNA]</scope>
    <source>
        <strain evidence="9">DSM 1495 / CBS 144.50 / IMI 039719</strain>
    </source>
</reference>
<dbReference type="RefSeq" id="XP_006694037.1">
    <property type="nucleotide sequence ID" value="XM_006693974.1"/>
</dbReference>
<evidence type="ECO:0000256" key="6">
    <source>
        <dbReference type="SAM" id="Phobius"/>
    </source>
</evidence>
<keyword evidence="2 6" id="KW-0812">Transmembrane</keyword>
<feature type="transmembrane region" description="Helical" evidence="6">
    <location>
        <begin position="399"/>
        <end position="422"/>
    </location>
</feature>
<gene>
    <name evidence="8" type="ORF">CTHT_0036080</name>
</gene>
<feature type="transmembrane region" description="Helical" evidence="6">
    <location>
        <begin position="307"/>
        <end position="330"/>
    </location>
</feature>
<dbReference type="Gene3D" id="1.20.1250.20">
    <property type="entry name" value="MFS general substrate transporter like domains"/>
    <property type="match status" value="1"/>
</dbReference>
<feature type="compositionally biased region" description="Basic and acidic residues" evidence="5">
    <location>
        <begin position="1"/>
        <end position="12"/>
    </location>
</feature>
<evidence type="ECO:0000256" key="4">
    <source>
        <dbReference type="ARBA" id="ARBA00023136"/>
    </source>
</evidence>
<dbReference type="PANTHER" id="PTHR23501:SF195">
    <property type="entry name" value="PEP5"/>
    <property type="match status" value="1"/>
</dbReference>
<dbReference type="HOGENOM" id="CLU_000960_25_1_1"/>
<dbReference type="InterPro" id="IPR011701">
    <property type="entry name" value="MFS"/>
</dbReference>
<evidence type="ECO:0000256" key="1">
    <source>
        <dbReference type="ARBA" id="ARBA00004141"/>
    </source>
</evidence>
<feature type="transmembrane region" description="Helical" evidence="6">
    <location>
        <begin position="162"/>
        <end position="185"/>
    </location>
</feature>
<dbReference type="GO" id="GO:0005886">
    <property type="term" value="C:plasma membrane"/>
    <property type="evidence" value="ECO:0007669"/>
    <property type="project" value="TreeGrafter"/>
</dbReference>
<feature type="transmembrane region" description="Helical" evidence="6">
    <location>
        <begin position="342"/>
        <end position="360"/>
    </location>
</feature>
<evidence type="ECO:0000313" key="8">
    <source>
        <dbReference type="EMBL" id="EGS21741.1"/>
    </source>
</evidence>
<feature type="transmembrane region" description="Helical" evidence="6">
    <location>
        <begin position="39"/>
        <end position="59"/>
    </location>
</feature>
<dbReference type="PROSITE" id="PS50850">
    <property type="entry name" value="MFS"/>
    <property type="match status" value="1"/>
</dbReference>
<dbReference type="GeneID" id="18257646"/>
<proteinExistence type="predicted"/>
<dbReference type="KEGG" id="cthr:CTHT_0036080"/>